<evidence type="ECO:0000313" key="6">
    <source>
        <dbReference type="Proteomes" id="UP001256400"/>
    </source>
</evidence>
<reference evidence="5" key="1">
    <citation type="submission" date="2023-09" db="EMBL/GenBank/DDBJ databases">
        <title>Acinetobacter soli.</title>
        <authorList>
            <person name="Kim B."/>
            <person name="Kim D."/>
            <person name="Park D."/>
        </authorList>
    </citation>
    <scope>NUCLEOTIDE SEQUENCE</scope>
    <source>
        <strain evidence="5">2023.05</strain>
    </source>
</reference>
<feature type="signal peptide" evidence="3">
    <location>
        <begin position="1"/>
        <end position="21"/>
    </location>
</feature>
<dbReference type="NCBIfam" id="TIGR01730">
    <property type="entry name" value="RND_mfp"/>
    <property type="match status" value="1"/>
</dbReference>
<feature type="chain" id="PRO_5044299666" evidence="3">
    <location>
        <begin position="22"/>
        <end position="372"/>
    </location>
</feature>
<evidence type="ECO:0000313" key="5">
    <source>
        <dbReference type="EMBL" id="WND05749.1"/>
    </source>
</evidence>
<organism evidence="5 6">
    <name type="scientific">Acinetobacter soli</name>
    <dbReference type="NCBI Taxonomy" id="487316"/>
    <lineage>
        <taxon>Bacteria</taxon>
        <taxon>Pseudomonadati</taxon>
        <taxon>Pseudomonadota</taxon>
        <taxon>Gammaproteobacteria</taxon>
        <taxon>Moraxellales</taxon>
        <taxon>Moraxellaceae</taxon>
        <taxon>Acinetobacter</taxon>
    </lineage>
</organism>
<sequence length="372" mass="40478">MRSTLLVLSKATILSMSLMVAACSQKDAAESSQQSANSAAIELIGADLVAVKSGQIEQKTAFIGTIRAVNQSSVQAQVTATATQVNVNVGQSVTKGQILVRLDNQDNAARLSQARANLASARAQADLAKNLMQRKKRLLDQGFISRVEYEQSEVDYKAQLETVNAQRANVDIAEKANLDGTIRSPLSGVITKRQVEPGQTVAAGSTLFEIVDPAQLEIQGKLPIEQQSALAVGKKISFNIQGERTVQEARLSRISPVADQVSRQIEFFAQPSSPIRSLSIGAFVEGFIYSQDQISGQIIPLNSIQSMDQQPYVWVVRQQKLHKVAIKLLEKRFTDDVAIVQGLQPGDRVSRIAFENSDDNKAVRISGNQHQD</sequence>
<dbReference type="PANTHER" id="PTHR30469">
    <property type="entry name" value="MULTIDRUG RESISTANCE PROTEIN MDTA"/>
    <property type="match status" value="1"/>
</dbReference>
<dbReference type="AlphaFoldDB" id="A0AB38YWY2"/>
<name>A0AB38YWY2_9GAMM</name>
<keyword evidence="3" id="KW-0732">Signal</keyword>
<protein>
    <submittedName>
        <fullName evidence="5">Efflux RND transporter periplasmic adaptor subunit</fullName>
    </submittedName>
</protein>
<evidence type="ECO:0000256" key="1">
    <source>
        <dbReference type="ARBA" id="ARBA00009477"/>
    </source>
</evidence>
<dbReference type="EMBL" id="CP134206">
    <property type="protein sequence ID" value="WND05749.1"/>
    <property type="molecule type" value="Genomic_DNA"/>
</dbReference>
<dbReference type="SUPFAM" id="SSF111369">
    <property type="entry name" value="HlyD-like secretion proteins"/>
    <property type="match status" value="1"/>
</dbReference>
<feature type="coiled-coil region" evidence="2">
    <location>
        <begin position="111"/>
        <end position="138"/>
    </location>
</feature>
<feature type="domain" description="CzcB-like barrel-sandwich hybrid" evidence="4">
    <location>
        <begin position="73"/>
        <end position="212"/>
    </location>
</feature>
<dbReference type="Proteomes" id="UP001256400">
    <property type="component" value="Chromosome"/>
</dbReference>
<dbReference type="PROSITE" id="PS51257">
    <property type="entry name" value="PROKAR_LIPOPROTEIN"/>
    <property type="match status" value="1"/>
</dbReference>
<dbReference type="Pfam" id="PF25973">
    <property type="entry name" value="BSH_CzcB"/>
    <property type="match status" value="1"/>
</dbReference>
<dbReference type="Gene3D" id="2.40.420.20">
    <property type="match status" value="1"/>
</dbReference>
<evidence type="ECO:0000256" key="3">
    <source>
        <dbReference type="SAM" id="SignalP"/>
    </source>
</evidence>
<accession>A0AB38YWY2</accession>
<dbReference type="RefSeq" id="WP_055415774.1">
    <property type="nucleotide sequence ID" value="NZ_BKFD01000003.1"/>
</dbReference>
<proteinExistence type="inferred from homology"/>
<dbReference type="InterPro" id="IPR058647">
    <property type="entry name" value="BSH_CzcB-like"/>
</dbReference>
<gene>
    <name evidence="5" type="ORF">RHP80_00835</name>
</gene>
<comment type="similarity">
    <text evidence="1">Belongs to the membrane fusion protein (MFP) (TC 8.A.1) family.</text>
</comment>
<dbReference type="InterPro" id="IPR006143">
    <property type="entry name" value="RND_pump_MFP"/>
</dbReference>
<dbReference type="Gene3D" id="1.10.287.470">
    <property type="entry name" value="Helix hairpin bin"/>
    <property type="match status" value="1"/>
</dbReference>
<dbReference type="GO" id="GO:1990281">
    <property type="term" value="C:efflux pump complex"/>
    <property type="evidence" value="ECO:0007669"/>
    <property type="project" value="TreeGrafter"/>
</dbReference>
<dbReference type="Gene3D" id="2.40.30.170">
    <property type="match status" value="1"/>
</dbReference>
<evidence type="ECO:0000259" key="4">
    <source>
        <dbReference type="Pfam" id="PF25973"/>
    </source>
</evidence>
<keyword evidence="2" id="KW-0175">Coiled coil</keyword>
<evidence type="ECO:0000256" key="2">
    <source>
        <dbReference type="SAM" id="Coils"/>
    </source>
</evidence>
<dbReference type="Gene3D" id="2.40.50.100">
    <property type="match status" value="1"/>
</dbReference>
<dbReference type="GO" id="GO:0015562">
    <property type="term" value="F:efflux transmembrane transporter activity"/>
    <property type="evidence" value="ECO:0007669"/>
    <property type="project" value="TreeGrafter"/>
</dbReference>